<evidence type="ECO:0000259" key="1">
    <source>
        <dbReference type="SMART" id="SM00507"/>
    </source>
</evidence>
<reference evidence="2 3" key="1">
    <citation type="submission" date="2015-06" db="EMBL/GenBank/DDBJ databases">
        <title>Expansion of signal transduction pathways in fungi by whole-genome duplication.</title>
        <authorList>
            <consortium name="DOE Joint Genome Institute"/>
            <person name="Corrochano L.M."/>
            <person name="Kuo A."/>
            <person name="Marcet-Houben M."/>
            <person name="Polaino S."/>
            <person name="Salamov A."/>
            <person name="Villalobos J.M."/>
            <person name="Alvarez M.I."/>
            <person name="Avalos J."/>
            <person name="Benito E.P."/>
            <person name="Benoit I."/>
            <person name="Burger G."/>
            <person name="Camino L.P."/>
            <person name="Canovas D."/>
            <person name="Cerda-Olmedo E."/>
            <person name="Cheng J.-F."/>
            <person name="Dominguez A."/>
            <person name="Elias M."/>
            <person name="Eslava A.P."/>
            <person name="Glaser F."/>
            <person name="Grimwood J."/>
            <person name="Gutierrez G."/>
            <person name="Heitman J."/>
            <person name="Henrissat B."/>
            <person name="Iturriaga E.A."/>
            <person name="Lang B.F."/>
            <person name="Lavin J.L."/>
            <person name="Lee S."/>
            <person name="Li W."/>
            <person name="Lindquist E."/>
            <person name="Lopez-Garcia S."/>
            <person name="Luque E.M."/>
            <person name="Marcos A.T."/>
            <person name="Martin J."/>
            <person name="Mccluskey K."/>
            <person name="Medina H.R."/>
            <person name="Miralles-Duran A."/>
            <person name="Miyazaki A."/>
            <person name="Munoz-Torres E."/>
            <person name="Oguiza J.A."/>
            <person name="Ohm R."/>
            <person name="Olmedo M."/>
            <person name="Orejas M."/>
            <person name="Ortiz-Castellanos L."/>
            <person name="Pisabarro A.G."/>
            <person name="Rodriguez-Romero J."/>
            <person name="Ruiz-Herrera J."/>
            <person name="Ruiz-Vazquez R."/>
            <person name="Sanz C."/>
            <person name="Schackwitz W."/>
            <person name="Schmutz J."/>
            <person name="Shahriari M."/>
            <person name="Shelest E."/>
            <person name="Silva-Franco F."/>
            <person name="Soanes D."/>
            <person name="Syed K."/>
            <person name="Tagua V.G."/>
            <person name="Talbot N.J."/>
            <person name="Thon M."/>
            <person name="De Vries R.P."/>
            <person name="Wiebenga A."/>
            <person name="Yadav J.S."/>
            <person name="Braun E.L."/>
            <person name="Baker S."/>
            <person name="Garre V."/>
            <person name="Horwitz B."/>
            <person name="Torres-Martinez S."/>
            <person name="Idnurm A."/>
            <person name="Herrera-Estrella A."/>
            <person name="Gabaldon T."/>
            <person name="Grigoriev I.V."/>
        </authorList>
    </citation>
    <scope>NUCLEOTIDE SEQUENCE [LARGE SCALE GENOMIC DNA]</scope>
    <source>
        <strain evidence="2 3">CBS 277.49</strain>
    </source>
</reference>
<protein>
    <recommendedName>
        <fullName evidence="1">HNH nuclease domain-containing protein</fullName>
    </recommendedName>
</protein>
<keyword evidence="3" id="KW-1185">Reference proteome</keyword>
<dbReference type="InterPro" id="IPR044925">
    <property type="entry name" value="His-Me_finger_sf"/>
</dbReference>
<name>A0A168LSJ5_MUCCL</name>
<comment type="caution">
    <text evidence="2">The sequence shown here is derived from an EMBL/GenBank/DDBJ whole genome shotgun (WGS) entry which is preliminary data.</text>
</comment>
<sequence>MVLSFYKGMYQDGDRLLDVLHDDRDPGLLRIDTLVPIFTWPQLQSYCIYRLNQIDGENYRVALSKYPEEYTSPKYLVGDRGSIFSLITLAMMTPEAGTYAMFNLTPTYQNDEGKIRKKRVQGHILVASTFLPNMGPDKEVHHLNRHPRDNTVENLVCLTHEEHVAVHSGLPRNNDYQDAIARVLENTRGTCLQQLSNLTEYDCKTFFCNKDIQQHQKTCWYHEHKDDPEFNKFETLCTDDGPLDEYEINRKGEIRRKRTTTIVQEFHAGYANVRCKSTSFDSSFKKLRFNRLIGFTFLAEDFTGGDCQADHINSNRRLNHIRNIRWLPRRENVLEACGINVVVENTSTKERVYFRSLIECAEVHTFYRDPKKRLPPRIQFHLSLDAE</sequence>
<dbReference type="Pfam" id="PF13392">
    <property type="entry name" value="HNH_3"/>
    <property type="match status" value="1"/>
</dbReference>
<evidence type="ECO:0000313" key="3">
    <source>
        <dbReference type="Proteomes" id="UP000077051"/>
    </source>
</evidence>
<evidence type="ECO:0000313" key="2">
    <source>
        <dbReference type="EMBL" id="OAD03907.1"/>
    </source>
</evidence>
<dbReference type="SMART" id="SM00507">
    <property type="entry name" value="HNHc"/>
    <property type="match status" value="2"/>
</dbReference>
<accession>A0A168LSJ5</accession>
<dbReference type="EMBL" id="AMYB01000004">
    <property type="protein sequence ID" value="OAD03907.1"/>
    <property type="molecule type" value="Genomic_DNA"/>
</dbReference>
<proteinExistence type="predicted"/>
<feature type="domain" description="HNH nuclease" evidence="1">
    <location>
        <begin position="114"/>
        <end position="164"/>
    </location>
</feature>
<dbReference type="Proteomes" id="UP000077051">
    <property type="component" value="Unassembled WGS sequence"/>
</dbReference>
<dbReference type="InterPro" id="IPR003615">
    <property type="entry name" value="HNH_nuc"/>
</dbReference>
<feature type="domain" description="HNH nuclease" evidence="1">
    <location>
        <begin position="283"/>
        <end position="333"/>
    </location>
</feature>
<gene>
    <name evidence="2" type="ORF">MUCCIDRAFT_110783</name>
</gene>
<dbReference type="AlphaFoldDB" id="A0A168LSJ5"/>
<dbReference type="SUPFAM" id="SSF54060">
    <property type="entry name" value="His-Me finger endonucleases"/>
    <property type="match status" value="2"/>
</dbReference>
<dbReference type="Gene3D" id="3.90.75.20">
    <property type="match status" value="2"/>
</dbReference>
<dbReference type="VEuPathDB" id="FungiDB:MUCCIDRAFT_110783"/>
<organism evidence="2 3">
    <name type="scientific">Mucor lusitanicus CBS 277.49</name>
    <dbReference type="NCBI Taxonomy" id="747725"/>
    <lineage>
        <taxon>Eukaryota</taxon>
        <taxon>Fungi</taxon>
        <taxon>Fungi incertae sedis</taxon>
        <taxon>Mucoromycota</taxon>
        <taxon>Mucoromycotina</taxon>
        <taxon>Mucoromycetes</taxon>
        <taxon>Mucorales</taxon>
        <taxon>Mucorineae</taxon>
        <taxon>Mucoraceae</taxon>
        <taxon>Mucor</taxon>
    </lineage>
</organism>